<reference evidence="5" key="3">
    <citation type="submission" date="2015-04" db="UniProtKB">
        <authorList>
            <consortium name="EnsemblPlants"/>
        </authorList>
    </citation>
    <scope>IDENTIFICATION</scope>
    <source>
        <strain evidence="5">cv. Jemalong A17</strain>
    </source>
</reference>
<dbReference type="EnsemblPlants" id="AES72596">
    <property type="protein sequence ID" value="AES72596"/>
    <property type="gene ID" value="MTR_3g092400"/>
</dbReference>
<keyword evidence="2" id="KW-0732">Signal</keyword>
<evidence type="ECO:0000313" key="7">
    <source>
        <dbReference type="Proteomes" id="UP000265566"/>
    </source>
</evidence>
<protein>
    <submittedName>
        <fullName evidence="3">Transmembrane protein, putative</fullName>
    </submittedName>
</protein>
<reference evidence="4" key="5">
    <citation type="journal article" date="2018" name="Nat. Plants">
        <title>Whole-genome landscape of Medicago truncatula symbiotic genes.</title>
        <authorList>
            <person name="Pecrix Y."/>
            <person name="Gamas P."/>
            <person name="Carrere S."/>
        </authorList>
    </citation>
    <scope>NUCLEOTIDE SEQUENCE</scope>
    <source>
        <tissue evidence="4">Leaves</tissue>
    </source>
</reference>
<dbReference type="Proteomes" id="UP000265566">
    <property type="component" value="Chromosome 3"/>
</dbReference>
<reference evidence="3 6" key="1">
    <citation type="journal article" date="2011" name="Nature">
        <title>The Medicago genome provides insight into the evolution of rhizobial symbioses.</title>
        <authorList>
            <person name="Young N.D."/>
            <person name="Debelle F."/>
            <person name="Oldroyd G.E."/>
            <person name="Geurts R."/>
            <person name="Cannon S.B."/>
            <person name="Udvardi M.K."/>
            <person name="Benedito V.A."/>
            <person name="Mayer K.F."/>
            <person name="Gouzy J."/>
            <person name="Schoof H."/>
            <person name="Van de Peer Y."/>
            <person name="Proost S."/>
            <person name="Cook D.R."/>
            <person name="Meyers B.C."/>
            <person name="Spannagl M."/>
            <person name="Cheung F."/>
            <person name="De Mita S."/>
            <person name="Krishnakumar V."/>
            <person name="Gundlach H."/>
            <person name="Zhou S."/>
            <person name="Mudge J."/>
            <person name="Bharti A.K."/>
            <person name="Murray J.D."/>
            <person name="Naoumkina M.A."/>
            <person name="Rosen B."/>
            <person name="Silverstein K.A."/>
            <person name="Tang H."/>
            <person name="Rombauts S."/>
            <person name="Zhao P.X."/>
            <person name="Zhou P."/>
            <person name="Barbe V."/>
            <person name="Bardou P."/>
            <person name="Bechner M."/>
            <person name="Bellec A."/>
            <person name="Berger A."/>
            <person name="Berges H."/>
            <person name="Bidwell S."/>
            <person name="Bisseling T."/>
            <person name="Choisne N."/>
            <person name="Couloux A."/>
            <person name="Denny R."/>
            <person name="Deshpande S."/>
            <person name="Dai X."/>
            <person name="Doyle J.J."/>
            <person name="Dudez A.M."/>
            <person name="Farmer A.D."/>
            <person name="Fouteau S."/>
            <person name="Franken C."/>
            <person name="Gibelin C."/>
            <person name="Gish J."/>
            <person name="Goldstein S."/>
            <person name="Gonzalez A.J."/>
            <person name="Green P.J."/>
            <person name="Hallab A."/>
            <person name="Hartog M."/>
            <person name="Hua A."/>
            <person name="Humphray S.J."/>
            <person name="Jeong D.H."/>
            <person name="Jing Y."/>
            <person name="Jocker A."/>
            <person name="Kenton S.M."/>
            <person name="Kim D.J."/>
            <person name="Klee K."/>
            <person name="Lai H."/>
            <person name="Lang C."/>
            <person name="Lin S."/>
            <person name="Macmil S.L."/>
            <person name="Magdelenat G."/>
            <person name="Matthews L."/>
            <person name="McCorrison J."/>
            <person name="Monaghan E.L."/>
            <person name="Mun J.H."/>
            <person name="Najar F.Z."/>
            <person name="Nicholson C."/>
            <person name="Noirot C."/>
            <person name="O'Bleness M."/>
            <person name="Paule C.R."/>
            <person name="Poulain J."/>
            <person name="Prion F."/>
            <person name="Qin B."/>
            <person name="Qu C."/>
            <person name="Retzel E.F."/>
            <person name="Riddle C."/>
            <person name="Sallet E."/>
            <person name="Samain S."/>
            <person name="Samson N."/>
            <person name="Sanders I."/>
            <person name="Saurat O."/>
            <person name="Scarpelli C."/>
            <person name="Schiex T."/>
            <person name="Segurens B."/>
            <person name="Severin A.J."/>
            <person name="Sherrier D.J."/>
            <person name="Shi R."/>
            <person name="Sims S."/>
            <person name="Singer S.R."/>
            <person name="Sinharoy S."/>
            <person name="Sterck L."/>
            <person name="Viollet A."/>
            <person name="Wang B.B."/>
            <person name="Wang K."/>
            <person name="Wang M."/>
            <person name="Wang X."/>
            <person name="Warfsmann J."/>
            <person name="Weissenbach J."/>
            <person name="White D.D."/>
            <person name="White J.D."/>
            <person name="Wiley G.B."/>
            <person name="Wincker P."/>
            <person name="Xing Y."/>
            <person name="Yang L."/>
            <person name="Yao Z."/>
            <person name="Ying F."/>
            <person name="Zhai J."/>
            <person name="Zhou L."/>
            <person name="Zuber A."/>
            <person name="Denarie J."/>
            <person name="Dixon R.A."/>
            <person name="May G.D."/>
            <person name="Schwartz D.C."/>
            <person name="Rogers J."/>
            <person name="Quetier F."/>
            <person name="Town C.D."/>
            <person name="Roe B.A."/>
        </authorList>
    </citation>
    <scope>NUCLEOTIDE SEQUENCE [LARGE SCALE GENOMIC DNA]</scope>
    <source>
        <strain evidence="3">A17</strain>
        <strain evidence="5 6">cv. Jemalong A17</strain>
    </source>
</reference>
<reference evidence="3 6" key="2">
    <citation type="journal article" date="2014" name="BMC Genomics">
        <title>An improved genome release (version Mt4.0) for the model legume Medicago truncatula.</title>
        <authorList>
            <person name="Tang H."/>
            <person name="Krishnakumar V."/>
            <person name="Bidwell S."/>
            <person name="Rosen B."/>
            <person name="Chan A."/>
            <person name="Zhou S."/>
            <person name="Gentzbittel L."/>
            <person name="Childs K.L."/>
            <person name="Yandell M."/>
            <person name="Gundlach H."/>
            <person name="Mayer K.F."/>
            <person name="Schwartz D.C."/>
            <person name="Town C.D."/>
        </authorList>
    </citation>
    <scope>GENOME REANNOTATION</scope>
    <source>
        <strain evidence="5 6">cv. Jemalong A17</strain>
    </source>
</reference>
<sequence length="60" mass="6552">MTTLFNASKLKSFFALLGILLLLMSSMMMVSAAQSNFKHGRKLFDDTPTYSPYPGGGGYP</sequence>
<dbReference type="EMBL" id="PSQE01000003">
    <property type="protein sequence ID" value="RHN69704.1"/>
    <property type="molecule type" value="Genomic_DNA"/>
</dbReference>
<evidence type="ECO:0000313" key="3">
    <source>
        <dbReference type="EMBL" id="AES72596.1"/>
    </source>
</evidence>
<gene>
    <name evidence="3" type="ordered locus">MTR_3g092400</name>
    <name evidence="4" type="ORF">MtrunA17_Chr3g0127681</name>
</gene>
<evidence type="ECO:0000313" key="4">
    <source>
        <dbReference type="EMBL" id="RHN69704.1"/>
    </source>
</evidence>
<reference evidence="7" key="4">
    <citation type="journal article" date="2018" name="Nat. Plants">
        <title>Whole-genome landscape of Medicago truncatula symbiotic genes.</title>
        <authorList>
            <person name="Pecrix Y."/>
            <person name="Staton S.E."/>
            <person name="Sallet E."/>
            <person name="Lelandais-Briere C."/>
            <person name="Moreau S."/>
            <person name="Carrere S."/>
            <person name="Blein T."/>
            <person name="Jardinaud M.F."/>
            <person name="Latrasse D."/>
            <person name="Zouine M."/>
            <person name="Zahm M."/>
            <person name="Kreplak J."/>
            <person name="Mayjonade B."/>
            <person name="Satge C."/>
            <person name="Perez M."/>
            <person name="Cauet S."/>
            <person name="Marande W."/>
            <person name="Chantry-Darmon C."/>
            <person name="Lopez-Roques C."/>
            <person name="Bouchez O."/>
            <person name="Berard A."/>
            <person name="Debelle F."/>
            <person name="Munos S."/>
            <person name="Bendahmane A."/>
            <person name="Berges H."/>
            <person name="Niebel A."/>
            <person name="Buitink J."/>
            <person name="Frugier F."/>
            <person name="Benhamed M."/>
            <person name="Crespi M."/>
            <person name="Gouzy J."/>
            <person name="Gamas P."/>
        </authorList>
    </citation>
    <scope>NUCLEOTIDE SEQUENCE [LARGE SCALE GENOMIC DNA]</scope>
    <source>
        <strain evidence="7">cv. Jemalong A17</strain>
    </source>
</reference>
<name>G7J898_MEDTR</name>
<evidence type="ECO:0000256" key="2">
    <source>
        <dbReference type="SAM" id="SignalP"/>
    </source>
</evidence>
<dbReference type="EMBL" id="CM001219">
    <property type="protein sequence ID" value="AES72596.1"/>
    <property type="molecule type" value="Genomic_DNA"/>
</dbReference>
<organism evidence="3 6">
    <name type="scientific">Medicago truncatula</name>
    <name type="common">Barrel medic</name>
    <name type="synonym">Medicago tribuloides</name>
    <dbReference type="NCBI Taxonomy" id="3880"/>
    <lineage>
        <taxon>Eukaryota</taxon>
        <taxon>Viridiplantae</taxon>
        <taxon>Streptophyta</taxon>
        <taxon>Embryophyta</taxon>
        <taxon>Tracheophyta</taxon>
        <taxon>Spermatophyta</taxon>
        <taxon>Magnoliopsida</taxon>
        <taxon>eudicotyledons</taxon>
        <taxon>Gunneridae</taxon>
        <taxon>Pentapetalae</taxon>
        <taxon>rosids</taxon>
        <taxon>fabids</taxon>
        <taxon>Fabales</taxon>
        <taxon>Fabaceae</taxon>
        <taxon>Papilionoideae</taxon>
        <taxon>50 kb inversion clade</taxon>
        <taxon>NPAAA clade</taxon>
        <taxon>Hologalegina</taxon>
        <taxon>IRL clade</taxon>
        <taxon>Trifolieae</taxon>
        <taxon>Medicago</taxon>
    </lineage>
</organism>
<keyword evidence="3" id="KW-0472">Membrane</keyword>
<evidence type="ECO:0000313" key="5">
    <source>
        <dbReference type="EnsemblPlants" id="AES72596"/>
    </source>
</evidence>
<evidence type="ECO:0000256" key="1">
    <source>
        <dbReference type="SAM" id="MobiDB-lite"/>
    </source>
</evidence>
<dbReference type="PaxDb" id="3880-AES72596"/>
<keyword evidence="6" id="KW-1185">Reference proteome</keyword>
<proteinExistence type="predicted"/>
<feature type="signal peptide" evidence="2">
    <location>
        <begin position="1"/>
        <end position="32"/>
    </location>
</feature>
<feature type="chain" id="PRO_5014572750" evidence="2">
    <location>
        <begin position="33"/>
        <end position="60"/>
    </location>
</feature>
<dbReference type="AlphaFoldDB" id="G7J898"/>
<keyword evidence="3" id="KW-0812">Transmembrane</keyword>
<dbReference type="Gramene" id="rna18210">
    <property type="protein sequence ID" value="RHN69704.1"/>
    <property type="gene ID" value="gene18210"/>
</dbReference>
<evidence type="ECO:0000313" key="6">
    <source>
        <dbReference type="Proteomes" id="UP000002051"/>
    </source>
</evidence>
<feature type="region of interest" description="Disordered" evidence="1">
    <location>
        <begin position="41"/>
        <end position="60"/>
    </location>
</feature>
<accession>G7J898</accession>
<dbReference type="HOGENOM" id="CLU_202912_0_0_1"/>
<dbReference type="Proteomes" id="UP000002051">
    <property type="component" value="Chromosome 3"/>
</dbReference>